<dbReference type="InterPro" id="IPR055469">
    <property type="entry name" value="DUF7041"/>
</dbReference>
<evidence type="ECO:0000259" key="1">
    <source>
        <dbReference type="Pfam" id="PF23055"/>
    </source>
</evidence>
<feature type="domain" description="DUF7041" evidence="1">
    <location>
        <begin position="2"/>
        <end position="41"/>
    </location>
</feature>
<sequence>MSAIRDIILKPTEKDAYEVLKAAVLQFFTPTNEERLRQLLARDPIGDMMPCRHLARLRSLAGPANAHSDSVRELWLESLPRHVQPTITALLEDS</sequence>
<dbReference type="PANTHER" id="PTHR33327">
    <property type="entry name" value="ENDONUCLEASE"/>
    <property type="match status" value="1"/>
</dbReference>
<proteinExistence type="predicted"/>
<reference evidence="4" key="1">
    <citation type="submission" date="2016-06" db="UniProtKB">
        <authorList>
            <consortium name="WormBaseParasite"/>
        </authorList>
    </citation>
    <scope>IDENTIFICATION</scope>
</reference>
<dbReference type="OrthoDB" id="6262499at2759"/>
<name>A0A183BG77_9TREM</name>
<keyword evidence="3" id="KW-1185">Reference proteome</keyword>
<dbReference type="Pfam" id="PF23055">
    <property type="entry name" value="DUF7041"/>
    <property type="match status" value="1"/>
</dbReference>
<dbReference type="EMBL" id="UZAN01075738">
    <property type="protein sequence ID" value="VDP95825.1"/>
    <property type="molecule type" value="Genomic_DNA"/>
</dbReference>
<dbReference type="Proteomes" id="UP000272942">
    <property type="component" value="Unassembled WGS sequence"/>
</dbReference>
<accession>A0A183BG77</accession>
<organism evidence="4">
    <name type="scientific">Echinostoma caproni</name>
    <dbReference type="NCBI Taxonomy" id="27848"/>
    <lineage>
        <taxon>Eukaryota</taxon>
        <taxon>Metazoa</taxon>
        <taxon>Spiralia</taxon>
        <taxon>Lophotrochozoa</taxon>
        <taxon>Platyhelminthes</taxon>
        <taxon>Trematoda</taxon>
        <taxon>Digenea</taxon>
        <taxon>Plagiorchiida</taxon>
        <taxon>Echinostomata</taxon>
        <taxon>Echinostomatoidea</taxon>
        <taxon>Echinostomatidae</taxon>
        <taxon>Echinostoma</taxon>
    </lineage>
</organism>
<evidence type="ECO:0000313" key="2">
    <source>
        <dbReference type="EMBL" id="VDP95825.1"/>
    </source>
</evidence>
<dbReference type="PANTHER" id="PTHR33327:SF3">
    <property type="entry name" value="RNA-DIRECTED DNA POLYMERASE"/>
    <property type="match status" value="1"/>
</dbReference>
<reference evidence="2 3" key="2">
    <citation type="submission" date="2018-11" db="EMBL/GenBank/DDBJ databases">
        <authorList>
            <consortium name="Pathogen Informatics"/>
        </authorList>
    </citation>
    <scope>NUCLEOTIDE SEQUENCE [LARGE SCALE GENOMIC DNA]</scope>
    <source>
        <strain evidence="2 3">Egypt</strain>
    </source>
</reference>
<gene>
    <name evidence="2" type="ORF">ECPE_LOCUS18212</name>
</gene>
<dbReference type="WBParaSite" id="ECPE_0001826201-mRNA-1">
    <property type="protein sequence ID" value="ECPE_0001826201-mRNA-1"/>
    <property type="gene ID" value="ECPE_0001826201"/>
</dbReference>
<protein>
    <submittedName>
        <fullName evidence="4">Transcriptional regulator</fullName>
    </submittedName>
</protein>
<dbReference type="AlphaFoldDB" id="A0A183BG77"/>
<evidence type="ECO:0000313" key="3">
    <source>
        <dbReference type="Proteomes" id="UP000272942"/>
    </source>
</evidence>
<evidence type="ECO:0000313" key="4">
    <source>
        <dbReference type="WBParaSite" id="ECPE_0001826201-mRNA-1"/>
    </source>
</evidence>